<organism evidence="1 2">
    <name type="scientific">Thermoactinomyces intermedius</name>
    <dbReference type="NCBI Taxonomy" id="2024"/>
    <lineage>
        <taxon>Bacteria</taxon>
        <taxon>Bacillati</taxon>
        <taxon>Bacillota</taxon>
        <taxon>Bacilli</taxon>
        <taxon>Bacillales</taxon>
        <taxon>Thermoactinomycetaceae</taxon>
        <taxon>Thermoactinomyces</taxon>
    </lineage>
</organism>
<comment type="caution">
    <text evidence="1">The sequence shown here is derived from an EMBL/GenBank/DDBJ whole genome shotgun (WGS) entry which is preliminary data.</text>
</comment>
<evidence type="ECO:0000313" key="2">
    <source>
        <dbReference type="Proteomes" id="UP000633619"/>
    </source>
</evidence>
<name>A0A8I1A341_THEIN</name>
<dbReference type="InterPro" id="IPR025674">
    <property type="entry name" value="Imm6"/>
</dbReference>
<dbReference type="AlphaFoldDB" id="A0A8I1A341"/>
<sequence length="174" mass="20467">MGKWYQKVNMDAKAAYYLTLSEKISEPLDFGDDWDAVIRKSINLCWEWVEAKMHDSYAMYDGLTDEDEGFYVLSTLDGVFQDDLQAESAYWCLFFAVSYTLKQALIFENKEHHGPQELESVNDDSTYIQFMEEIKKTEGYQEEWSRRLKEHLLKNYPAGSDEQIKREELLALIV</sequence>
<dbReference type="RefSeq" id="WP_037993721.1">
    <property type="nucleotide sequence ID" value="NZ_JACEIR010000004.1"/>
</dbReference>
<protein>
    <recommendedName>
        <fullName evidence="3">Immunity protein Imm6</fullName>
    </recommendedName>
</protein>
<proteinExistence type="predicted"/>
<reference evidence="1 2" key="1">
    <citation type="submission" date="2020-12" db="EMBL/GenBank/DDBJ databases">
        <title>WGS of Thermoactinomyces spp.</title>
        <authorList>
            <person name="Cheng K."/>
        </authorList>
    </citation>
    <scope>NUCLEOTIDE SEQUENCE [LARGE SCALE GENOMIC DNA]</scope>
    <source>
        <strain evidence="2">CICC 10671\DSM 43846</strain>
    </source>
</reference>
<gene>
    <name evidence="1" type="ORF">I8U20_04960</name>
</gene>
<evidence type="ECO:0000313" key="1">
    <source>
        <dbReference type="EMBL" id="MBH8594677.1"/>
    </source>
</evidence>
<dbReference type="Proteomes" id="UP000633619">
    <property type="component" value="Unassembled WGS sequence"/>
</dbReference>
<evidence type="ECO:0008006" key="3">
    <source>
        <dbReference type="Google" id="ProtNLM"/>
    </source>
</evidence>
<dbReference type="EMBL" id="JAECVW010000002">
    <property type="protein sequence ID" value="MBH8594677.1"/>
    <property type="molecule type" value="Genomic_DNA"/>
</dbReference>
<keyword evidence="2" id="KW-1185">Reference proteome</keyword>
<accession>A0A8I1A341</accession>
<dbReference type="Pfam" id="PF14434">
    <property type="entry name" value="Imm6"/>
    <property type="match status" value="1"/>
</dbReference>